<name>A0A133YHA0_9FIRM</name>
<evidence type="ECO:0000313" key="3">
    <source>
        <dbReference type="Proteomes" id="UP000070080"/>
    </source>
</evidence>
<accession>A0A133YHA0</accession>
<dbReference type="InterPro" id="IPR038461">
    <property type="entry name" value="Schlafen_AlbA_2_dom_sf"/>
</dbReference>
<dbReference type="AlphaFoldDB" id="A0A133YHA0"/>
<dbReference type="Pfam" id="PF04326">
    <property type="entry name" value="SLFN_AlbA_2"/>
    <property type="match status" value="1"/>
</dbReference>
<keyword evidence="3" id="KW-1185">Reference proteome</keyword>
<sequence length="123" mass="13651">MIRAIQSLVSLKSLFFSEMDAITSAISDACEPVIIPDIYSQTIDDKTIIIVEIAPGKQRPYYLKAKGIQSGTYIRVAGTTRLASRDLTAEMYYENAVCSYDSVVRNDLTVSDADIVDLCQQMK</sequence>
<reference evidence="3" key="1">
    <citation type="submission" date="2016-01" db="EMBL/GenBank/DDBJ databases">
        <authorList>
            <person name="Mitreva M."/>
            <person name="Pepin K.H."/>
            <person name="Mihindukulasuriya K.A."/>
            <person name="Fulton R."/>
            <person name="Fronick C."/>
            <person name="O'Laughlin M."/>
            <person name="Miner T."/>
            <person name="Herter B."/>
            <person name="Rosa B.A."/>
            <person name="Cordes M."/>
            <person name="Tomlinson C."/>
            <person name="Wollam A."/>
            <person name="Palsikar V.B."/>
            <person name="Mardis E.R."/>
            <person name="Wilson R.K."/>
        </authorList>
    </citation>
    <scope>NUCLEOTIDE SEQUENCE [LARGE SCALE GENOMIC DNA]</scope>
    <source>
        <strain evidence="3">KA00274</strain>
    </source>
</reference>
<protein>
    <recommendedName>
        <fullName evidence="1">Schlafen AlbA-2 domain-containing protein</fullName>
    </recommendedName>
</protein>
<comment type="caution">
    <text evidence="2">The sequence shown here is derived from an EMBL/GenBank/DDBJ whole genome shotgun (WGS) entry which is preliminary data.</text>
</comment>
<evidence type="ECO:0000313" key="2">
    <source>
        <dbReference type="EMBL" id="KXB42574.1"/>
    </source>
</evidence>
<evidence type="ECO:0000259" key="1">
    <source>
        <dbReference type="Pfam" id="PF04326"/>
    </source>
</evidence>
<dbReference type="Gene3D" id="3.30.950.30">
    <property type="entry name" value="Schlafen, AAA domain"/>
    <property type="match status" value="1"/>
</dbReference>
<dbReference type="STRING" id="1497955.HMPREF1872_00262"/>
<feature type="domain" description="Schlafen AlbA-2" evidence="1">
    <location>
        <begin position="22"/>
        <end position="83"/>
    </location>
</feature>
<dbReference type="PANTHER" id="PTHR30595">
    <property type="entry name" value="GLPR-RELATED TRANSCRIPTIONAL REPRESSOR"/>
    <property type="match status" value="1"/>
</dbReference>
<proteinExistence type="predicted"/>
<dbReference type="EMBL" id="LSCV01000002">
    <property type="protein sequence ID" value="KXB42574.1"/>
    <property type="molecule type" value="Genomic_DNA"/>
</dbReference>
<dbReference type="RefSeq" id="WP_082714262.1">
    <property type="nucleotide sequence ID" value="NZ_JARFNM010000001.1"/>
</dbReference>
<organism evidence="2 3">
    <name type="scientific">Amygdalobacter nucleatus</name>
    <dbReference type="NCBI Taxonomy" id="3029274"/>
    <lineage>
        <taxon>Bacteria</taxon>
        <taxon>Bacillati</taxon>
        <taxon>Bacillota</taxon>
        <taxon>Clostridia</taxon>
        <taxon>Eubacteriales</taxon>
        <taxon>Oscillospiraceae</taxon>
        <taxon>Amygdalobacter</taxon>
    </lineage>
</organism>
<gene>
    <name evidence="2" type="ORF">HMPREF1872_00262</name>
</gene>
<dbReference type="PANTHER" id="PTHR30595:SF6">
    <property type="entry name" value="SCHLAFEN ALBA-2 DOMAIN-CONTAINING PROTEIN"/>
    <property type="match status" value="1"/>
</dbReference>
<dbReference type="Proteomes" id="UP000070080">
    <property type="component" value="Unassembled WGS sequence"/>
</dbReference>
<dbReference type="InterPro" id="IPR007421">
    <property type="entry name" value="Schlafen_AlbA_2_dom"/>
</dbReference>